<evidence type="ECO:0000256" key="1">
    <source>
        <dbReference type="SAM" id="MobiDB-lite"/>
    </source>
</evidence>
<keyword evidence="3" id="KW-1185">Reference proteome</keyword>
<comment type="caution">
    <text evidence="2">The sequence shown here is derived from an EMBL/GenBank/DDBJ whole genome shotgun (WGS) entry which is preliminary data.</text>
</comment>
<organism evidence="2 3">
    <name type="scientific">Crotalaria pallida</name>
    <name type="common">Smooth rattlebox</name>
    <name type="synonym">Crotalaria striata</name>
    <dbReference type="NCBI Taxonomy" id="3830"/>
    <lineage>
        <taxon>Eukaryota</taxon>
        <taxon>Viridiplantae</taxon>
        <taxon>Streptophyta</taxon>
        <taxon>Embryophyta</taxon>
        <taxon>Tracheophyta</taxon>
        <taxon>Spermatophyta</taxon>
        <taxon>Magnoliopsida</taxon>
        <taxon>eudicotyledons</taxon>
        <taxon>Gunneridae</taxon>
        <taxon>Pentapetalae</taxon>
        <taxon>rosids</taxon>
        <taxon>fabids</taxon>
        <taxon>Fabales</taxon>
        <taxon>Fabaceae</taxon>
        <taxon>Papilionoideae</taxon>
        <taxon>50 kb inversion clade</taxon>
        <taxon>genistoids sensu lato</taxon>
        <taxon>core genistoids</taxon>
        <taxon>Crotalarieae</taxon>
        <taxon>Crotalaria</taxon>
    </lineage>
</organism>
<feature type="compositionally biased region" description="Polar residues" evidence="1">
    <location>
        <begin position="187"/>
        <end position="198"/>
    </location>
</feature>
<gene>
    <name evidence="2" type="ORF">RIF29_26150</name>
</gene>
<dbReference type="AlphaFoldDB" id="A0AAN9EMC2"/>
<protein>
    <submittedName>
        <fullName evidence="2">Uncharacterized protein</fullName>
    </submittedName>
</protein>
<dbReference type="Proteomes" id="UP001372338">
    <property type="component" value="Unassembled WGS sequence"/>
</dbReference>
<feature type="region of interest" description="Disordered" evidence="1">
    <location>
        <begin position="89"/>
        <end position="120"/>
    </location>
</feature>
<feature type="region of interest" description="Disordered" evidence="1">
    <location>
        <begin position="1"/>
        <end position="42"/>
    </location>
</feature>
<evidence type="ECO:0000313" key="3">
    <source>
        <dbReference type="Proteomes" id="UP001372338"/>
    </source>
</evidence>
<feature type="compositionally biased region" description="Polar residues" evidence="1">
    <location>
        <begin position="225"/>
        <end position="234"/>
    </location>
</feature>
<feature type="compositionally biased region" description="Basic and acidic residues" evidence="1">
    <location>
        <begin position="92"/>
        <end position="101"/>
    </location>
</feature>
<evidence type="ECO:0000313" key="2">
    <source>
        <dbReference type="EMBL" id="KAK7260252.1"/>
    </source>
</evidence>
<dbReference type="EMBL" id="JAYWIO010000005">
    <property type="protein sequence ID" value="KAK7260252.1"/>
    <property type="molecule type" value="Genomic_DNA"/>
</dbReference>
<accession>A0AAN9EMC2</accession>
<reference evidence="2 3" key="1">
    <citation type="submission" date="2024-01" db="EMBL/GenBank/DDBJ databases">
        <title>The genomes of 5 underutilized Papilionoideae crops provide insights into root nodulation and disease resistanc.</title>
        <authorList>
            <person name="Yuan L."/>
        </authorList>
    </citation>
    <scope>NUCLEOTIDE SEQUENCE [LARGE SCALE GENOMIC DNA]</scope>
    <source>
        <strain evidence="2">ZHUSHIDOU_FW_LH</strain>
        <tissue evidence="2">Leaf</tissue>
    </source>
</reference>
<feature type="compositionally biased region" description="Basic and acidic residues" evidence="1">
    <location>
        <begin position="24"/>
        <end position="38"/>
    </location>
</feature>
<sequence length="234" mass="26209">MARKRGRLPKTPSSSAKKTPGKQDSIDGDHERFDVSHLDEEDLEDIENLSPKKVETLLRNLDLLRDKIKEKVLTNDLPLGDITIINDADKEEDMHKKKNDEQASTIKKQPSVKKKPSREDIEKIDSALRAENMITGDNALDLTNKESKRGSESQCEDTVVGDSLNNEGEMSPQGVMSSDFDKDLNPETISADNQTSQKEQPRIPVVTRSKAHVRHVQNRKEMGDQINQASKANG</sequence>
<proteinExistence type="predicted"/>
<name>A0AAN9EMC2_CROPI</name>
<feature type="region of interest" description="Disordered" evidence="1">
    <location>
        <begin position="138"/>
        <end position="234"/>
    </location>
</feature>